<keyword evidence="11" id="KW-1185">Reference proteome</keyword>
<evidence type="ECO:0000256" key="4">
    <source>
        <dbReference type="ARBA" id="ARBA00022692"/>
    </source>
</evidence>
<accession>A0A7S7NLB6</accession>
<evidence type="ECO:0000313" key="11">
    <source>
        <dbReference type="Proteomes" id="UP000593892"/>
    </source>
</evidence>
<dbReference type="Pfam" id="PF13620">
    <property type="entry name" value="CarboxypepD_reg"/>
    <property type="match status" value="1"/>
</dbReference>
<organism evidence="10 11">
    <name type="scientific">Paludibaculum fermentans</name>
    <dbReference type="NCBI Taxonomy" id="1473598"/>
    <lineage>
        <taxon>Bacteria</taxon>
        <taxon>Pseudomonadati</taxon>
        <taxon>Acidobacteriota</taxon>
        <taxon>Terriglobia</taxon>
        <taxon>Bryobacterales</taxon>
        <taxon>Bryobacteraceae</taxon>
        <taxon>Paludibaculum</taxon>
    </lineage>
</organism>
<dbReference type="Gene3D" id="2.40.170.20">
    <property type="entry name" value="TonB-dependent receptor, beta-barrel domain"/>
    <property type="match status" value="1"/>
</dbReference>
<sequence>MTIRHSWVWLTLLILAGTLCAVLPLSAQTTNAAIVGIVTDASGGAVPNATVTATNTGTGINRVVTTNDSGAFTLAPLIPGPYEVKVTNSGFKTKVQSNITLETGATLKLDIQLEVGQVSERIEVTAAAPMMQTQEASVASVVSTSQLERIPVNGRNFTRLIVMMPGTSDIAPNQSKGGQAGLTMVSVNGQRQQDSNYTIDGVDNNMMYMSSGVGAPPMDAIQEFRVATNNSAEYGRSAGANVNLSIKSGTRDLHGSVYEYFRNDKLDANDWFRNAQKQLDPATKATRVPFRQNQYGVAVGGPVVLPKVYNGRDKTFWFASWEGYRRRRGNTTISSTPIAAWRTGDFSSFNKQIYDPLTGTQTADGIVRQPFAGNIIPKARLNAGMLYLQDTYLPLPNVAGLQTNNYVMTDPTANNRDMLVLRGDHSLGSKDTFFARYMRQRVGENAPSNFSTVRYNGTRIDSDNFGVGWNHVFGTTTVLEVKYGYNHPNNPGCDQFKNGLKRSDVLAKAGIKMFDSNALCDVMPNFSADGLFGTFAGGGGETIIDTDHQYEAKLSRMMGRHSVKFGGQYMRRAMDAFFTNPTNGSANFWASMTNTAGDASAGNSYASTLLGYPNAIARGVGIPNAQGRQNSYSAFFQDDWRATDKLTINIGVRWEGFNRPYDAQDALGNLLVTRENGQDKAQLMWAGINPLPDPVTGVAGEGPHTFGYGRTLMKNRWMNFAPRVGIAYQANQKTVVRLAFGMFFNSTFMQELNDLRKFWPYLPQQVFSPNNTGAVPDTSISDAGPSFNSTQALGGWPQDPNNRTPYSQQWNIFVQRELMQDVTLDVGYVGSANRNQVGYVGWNNALKPVAAGVANPRRFAASGFTGNLDGGSNVFASEYNAMETKITKRFSKGLSILANYTWGKVMDDQSSLPEAKYQDMFNRRADWSPASYDLRHAFKVGYVYDLPFGKGRTFGASWNRFADSLLGGWALEGIVQVQTGRPLNVTSGQDTAHTGKYIGRADVSGNPILPMEQRSIDKWFNTSAFTMPVNAYGNSGANTVRADGKVVADVSVAKKFKFMERQSVEFRGEFYNLPNVINFGNPDTNRSSATFGKITSAGSARQVQFALRYAF</sequence>
<dbReference type="Proteomes" id="UP000593892">
    <property type="component" value="Chromosome"/>
</dbReference>
<dbReference type="Gene3D" id="2.60.40.1120">
    <property type="entry name" value="Carboxypeptidase-like, regulatory domain"/>
    <property type="match status" value="1"/>
</dbReference>
<proteinExistence type="predicted"/>
<keyword evidence="5" id="KW-0472">Membrane</keyword>
<dbReference type="KEGG" id="pfer:IRI77_23320"/>
<feature type="domain" description="TonB-dependent receptor plug" evidence="8">
    <location>
        <begin position="137"/>
        <end position="239"/>
    </location>
</feature>
<keyword evidence="6" id="KW-0998">Cell outer membrane</keyword>
<keyword evidence="7" id="KW-0732">Signal</keyword>
<evidence type="ECO:0000259" key="9">
    <source>
        <dbReference type="Pfam" id="PF25183"/>
    </source>
</evidence>
<evidence type="ECO:0000256" key="1">
    <source>
        <dbReference type="ARBA" id="ARBA00004571"/>
    </source>
</evidence>
<dbReference type="PANTHER" id="PTHR30069:SF46">
    <property type="entry name" value="OAR PROTEIN"/>
    <property type="match status" value="1"/>
</dbReference>
<keyword evidence="4" id="KW-0812">Transmembrane</keyword>
<dbReference type="InterPro" id="IPR012910">
    <property type="entry name" value="Plug_dom"/>
</dbReference>
<evidence type="ECO:0000313" key="10">
    <source>
        <dbReference type="EMBL" id="QOY85742.1"/>
    </source>
</evidence>
<dbReference type="InterPro" id="IPR008969">
    <property type="entry name" value="CarboxyPept-like_regulatory"/>
</dbReference>
<evidence type="ECO:0000256" key="2">
    <source>
        <dbReference type="ARBA" id="ARBA00022448"/>
    </source>
</evidence>
<keyword evidence="2" id="KW-0813">Transport</keyword>
<dbReference type="EMBL" id="CP063849">
    <property type="protein sequence ID" value="QOY85742.1"/>
    <property type="molecule type" value="Genomic_DNA"/>
</dbReference>
<dbReference type="Pfam" id="PF25183">
    <property type="entry name" value="OMP_b-brl_4"/>
    <property type="match status" value="1"/>
</dbReference>
<keyword evidence="3" id="KW-1134">Transmembrane beta strand</keyword>
<dbReference type="AlphaFoldDB" id="A0A7S7NLB6"/>
<feature type="signal peptide" evidence="7">
    <location>
        <begin position="1"/>
        <end position="27"/>
    </location>
</feature>
<dbReference type="RefSeq" id="WP_194447412.1">
    <property type="nucleotide sequence ID" value="NZ_CP063849.1"/>
</dbReference>
<name>A0A7S7NLB6_PALFE</name>
<dbReference type="GO" id="GO:0009279">
    <property type="term" value="C:cell outer membrane"/>
    <property type="evidence" value="ECO:0007669"/>
    <property type="project" value="UniProtKB-SubCell"/>
</dbReference>
<feature type="domain" description="TonB-dependent transporter Oar-like beta-barrel" evidence="9">
    <location>
        <begin position="246"/>
        <end position="1104"/>
    </location>
</feature>
<gene>
    <name evidence="10" type="ORF">IRI77_23320</name>
</gene>
<dbReference type="SUPFAM" id="SSF56935">
    <property type="entry name" value="Porins"/>
    <property type="match status" value="1"/>
</dbReference>
<evidence type="ECO:0000256" key="5">
    <source>
        <dbReference type="ARBA" id="ARBA00023136"/>
    </source>
</evidence>
<dbReference type="PANTHER" id="PTHR30069">
    <property type="entry name" value="TONB-DEPENDENT OUTER MEMBRANE RECEPTOR"/>
    <property type="match status" value="1"/>
</dbReference>
<evidence type="ECO:0000256" key="3">
    <source>
        <dbReference type="ARBA" id="ARBA00022452"/>
    </source>
</evidence>
<dbReference type="InterPro" id="IPR036942">
    <property type="entry name" value="Beta-barrel_TonB_sf"/>
</dbReference>
<feature type="chain" id="PRO_5032332216" evidence="7">
    <location>
        <begin position="28"/>
        <end position="1111"/>
    </location>
</feature>
<dbReference type="GO" id="GO:0044718">
    <property type="term" value="P:siderophore transmembrane transport"/>
    <property type="evidence" value="ECO:0007669"/>
    <property type="project" value="TreeGrafter"/>
</dbReference>
<dbReference type="InterPro" id="IPR057601">
    <property type="entry name" value="Oar-like_b-barrel"/>
</dbReference>
<keyword evidence="10" id="KW-0675">Receptor</keyword>
<comment type="subcellular location">
    <subcellularLocation>
        <location evidence="1">Cell outer membrane</location>
        <topology evidence="1">Multi-pass membrane protein</topology>
    </subcellularLocation>
</comment>
<evidence type="ECO:0000256" key="6">
    <source>
        <dbReference type="ARBA" id="ARBA00023237"/>
    </source>
</evidence>
<dbReference type="GO" id="GO:0015344">
    <property type="term" value="F:siderophore uptake transmembrane transporter activity"/>
    <property type="evidence" value="ECO:0007669"/>
    <property type="project" value="TreeGrafter"/>
</dbReference>
<reference evidence="10 11" key="1">
    <citation type="submission" date="2020-10" db="EMBL/GenBank/DDBJ databases">
        <title>Complete genome sequence of Paludibaculum fermentans P105T, a facultatively anaerobic acidobacterium capable of dissimilatory Fe(III) reduction.</title>
        <authorList>
            <person name="Dedysh S.N."/>
            <person name="Beletsky A.V."/>
            <person name="Kulichevskaya I.S."/>
            <person name="Mardanov A.V."/>
            <person name="Ravin N.V."/>
        </authorList>
    </citation>
    <scope>NUCLEOTIDE SEQUENCE [LARGE SCALE GENOMIC DNA]</scope>
    <source>
        <strain evidence="10 11">P105</strain>
    </source>
</reference>
<dbReference type="SUPFAM" id="SSF49464">
    <property type="entry name" value="Carboxypeptidase regulatory domain-like"/>
    <property type="match status" value="1"/>
</dbReference>
<evidence type="ECO:0000259" key="8">
    <source>
        <dbReference type="Pfam" id="PF07715"/>
    </source>
</evidence>
<dbReference type="Pfam" id="PF07715">
    <property type="entry name" value="Plug"/>
    <property type="match status" value="1"/>
</dbReference>
<evidence type="ECO:0000256" key="7">
    <source>
        <dbReference type="SAM" id="SignalP"/>
    </source>
</evidence>
<dbReference type="InterPro" id="IPR039426">
    <property type="entry name" value="TonB-dep_rcpt-like"/>
</dbReference>
<protein>
    <submittedName>
        <fullName evidence="10">TonB-dependent receptor</fullName>
    </submittedName>
</protein>